<name>A0A2Z5G1D1_9BACT</name>
<dbReference type="KEGG" id="abas:ACPOL_3323"/>
<evidence type="ECO:0000313" key="1">
    <source>
        <dbReference type="EMBL" id="AXC12614.1"/>
    </source>
</evidence>
<keyword evidence="2" id="KW-1185">Reference proteome</keyword>
<dbReference type="Proteomes" id="UP000253606">
    <property type="component" value="Chromosome"/>
</dbReference>
<reference evidence="1 2" key="1">
    <citation type="journal article" date="2018" name="Front. Microbiol.">
        <title>Hydrolytic Capabilities as a Key to Environmental Success: Chitinolytic and Cellulolytic Acidobacteria From Acidic Sub-arctic Soils and Boreal Peatlands.</title>
        <authorList>
            <person name="Belova S.E."/>
            <person name="Ravin N.V."/>
            <person name="Pankratov T.A."/>
            <person name="Rakitin A.L."/>
            <person name="Ivanova A.A."/>
            <person name="Beletsky A.V."/>
            <person name="Mardanov A.V."/>
            <person name="Sinninghe Damste J.S."/>
            <person name="Dedysh S.N."/>
        </authorList>
    </citation>
    <scope>NUCLEOTIDE SEQUENCE [LARGE SCALE GENOMIC DNA]</scope>
    <source>
        <strain evidence="1 2">SBC82</strain>
    </source>
</reference>
<dbReference type="EMBL" id="CP030840">
    <property type="protein sequence ID" value="AXC12614.1"/>
    <property type="molecule type" value="Genomic_DNA"/>
</dbReference>
<evidence type="ECO:0000313" key="2">
    <source>
        <dbReference type="Proteomes" id="UP000253606"/>
    </source>
</evidence>
<protein>
    <submittedName>
        <fullName evidence="1">Uncharacterized protein</fullName>
    </submittedName>
</protein>
<proteinExistence type="predicted"/>
<gene>
    <name evidence="1" type="ORF">ACPOL_3323</name>
</gene>
<accession>A0A2Z5G1D1</accession>
<sequence>MTQSAGSTTSIATEFATGRFARTCTAIASGDTGGLAATTFCADTVGDKTLLIIVALARMKSFVEE</sequence>
<dbReference type="AlphaFoldDB" id="A0A2Z5G1D1"/>
<organism evidence="1 2">
    <name type="scientific">Acidisarcina polymorpha</name>
    <dbReference type="NCBI Taxonomy" id="2211140"/>
    <lineage>
        <taxon>Bacteria</taxon>
        <taxon>Pseudomonadati</taxon>
        <taxon>Acidobacteriota</taxon>
        <taxon>Terriglobia</taxon>
        <taxon>Terriglobales</taxon>
        <taxon>Acidobacteriaceae</taxon>
        <taxon>Acidisarcina</taxon>
    </lineage>
</organism>